<protein>
    <recommendedName>
        <fullName evidence="3">FBD domain-containing protein</fullName>
    </recommendedName>
</protein>
<organism evidence="1 2">
    <name type="scientific">Papaver somniferum</name>
    <name type="common">Opium poppy</name>
    <dbReference type="NCBI Taxonomy" id="3469"/>
    <lineage>
        <taxon>Eukaryota</taxon>
        <taxon>Viridiplantae</taxon>
        <taxon>Streptophyta</taxon>
        <taxon>Embryophyta</taxon>
        <taxon>Tracheophyta</taxon>
        <taxon>Spermatophyta</taxon>
        <taxon>Magnoliopsida</taxon>
        <taxon>Ranunculales</taxon>
        <taxon>Papaveraceae</taxon>
        <taxon>Papaveroideae</taxon>
        <taxon>Papaver</taxon>
    </lineage>
</organism>
<sequence length="183" mass="21513">DFYTAPWILGNDRVWSAKVKLTAKRVLKLAKALSTSFPTFHNLIRLEVYVIRYLQMKTLLNFLEFSPNLEALIINKVKFSGKVSENALTFGKVPRCLECLKSFEIQQFNGCWRWLNLFWSMQEFFKPSSWKLYISWKDDYMDPRKNKKNLDATEVEALNKKILMQLEMSPWGSTGCVIKFSSF</sequence>
<accession>A0A4Y7JWK1</accession>
<dbReference type="AlphaFoldDB" id="A0A4Y7JWK1"/>
<evidence type="ECO:0000313" key="1">
    <source>
        <dbReference type="EMBL" id="RZC64440.1"/>
    </source>
</evidence>
<name>A0A4Y7JWK1_PAPSO</name>
<reference evidence="1 2" key="1">
    <citation type="journal article" date="2018" name="Science">
        <title>The opium poppy genome and morphinan production.</title>
        <authorList>
            <person name="Guo L."/>
            <person name="Winzer T."/>
            <person name="Yang X."/>
            <person name="Li Y."/>
            <person name="Ning Z."/>
            <person name="He Z."/>
            <person name="Teodor R."/>
            <person name="Lu Y."/>
            <person name="Bowser T.A."/>
            <person name="Graham I.A."/>
            <person name="Ye K."/>
        </authorList>
    </citation>
    <scope>NUCLEOTIDE SEQUENCE [LARGE SCALE GENOMIC DNA]</scope>
    <source>
        <strain evidence="2">cv. HN1</strain>
        <tissue evidence="1">Leaves</tissue>
    </source>
</reference>
<proteinExistence type="predicted"/>
<evidence type="ECO:0008006" key="3">
    <source>
        <dbReference type="Google" id="ProtNLM"/>
    </source>
</evidence>
<dbReference type="Gramene" id="RZC64440">
    <property type="protein sequence ID" value="RZC64440"/>
    <property type="gene ID" value="C5167_008129"/>
</dbReference>
<dbReference type="EMBL" id="CM010720">
    <property type="protein sequence ID" value="RZC64440.1"/>
    <property type="molecule type" value="Genomic_DNA"/>
</dbReference>
<keyword evidence="2" id="KW-1185">Reference proteome</keyword>
<gene>
    <name evidence="1" type="ORF">C5167_008129</name>
</gene>
<evidence type="ECO:0000313" key="2">
    <source>
        <dbReference type="Proteomes" id="UP000316621"/>
    </source>
</evidence>
<dbReference type="Proteomes" id="UP000316621">
    <property type="component" value="Chromosome 6"/>
</dbReference>
<feature type="non-terminal residue" evidence="1">
    <location>
        <position position="1"/>
    </location>
</feature>